<dbReference type="Proteomes" id="UP000184108">
    <property type="component" value="Unassembled WGS sequence"/>
</dbReference>
<dbReference type="RefSeq" id="WP_073174646.1">
    <property type="nucleotide sequence ID" value="NZ_FQVE01000004.1"/>
</dbReference>
<accession>A0A1M5GTZ4</accession>
<dbReference type="EMBL" id="FQVE01000004">
    <property type="protein sequence ID" value="SHG07244.1"/>
    <property type="molecule type" value="Genomic_DNA"/>
</dbReference>
<evidence type="ECO:0000256" key="1">
    <source>
        <dbReference type="SAM" id="Phobius"/>
    </source>
</evidence>
<keyword evidence="1" id="KW-0812">Transmembrane</keyword>
<reference evidence="3" key="1">
    <citation type="submission" date="2016-11" db="EMBL/GenBank/DDBJ databases">
        <authorList>
            <person name="Varghese N."/>
            <person name="Submissions S."/>
        </authorList>
    </citation>
    <scope>NUCLEOTIDE SEQUENCE [LARGE SCALE GENOMIC DNA]</scope>
    <source>
        <strain evidence="3">YR203</strain>
    </source>
</reference>
<evidence type="ECO:0008006" key="4">
    <source>
        <dbReference type="Google" id="ProtNLM"/>
    </source>
</evidence>
<feature type="transmembrane region" description="Helical" evidence="1">
    <location>
        <begin position="29"/>
        <end position="49"/>
    </location>
</feature>
<sequence length="89" mass="10259">MKRIRDKIEYYTLQADNRWKILPVKRQRLLIKLFFGGYALLTLLVIVSICISTSQRDNEISINHIDGISGSPQTKDTIQANKINSLIKK</sequence>
<proteinExistence type="predicted"/>
<name>A0A1M5GTZ4_9FLAO</name>
<gene>
    <name evidence="2" type="ORF">SAMN02787073_3471</name>
</gene>
<evidence type="ECO:0000313" key="3">
    <source>
        <dbReference type="Proteomes" id="UP000184108"/>
    </source>
</evidence>
<evidence type="ECO:0000313" key="2">
    <source>
        <dbReference type="EMBL" id="SHG07244.1"/>
    </source>
</evidence>
<organism evidence="2 3">
    <name type="scientific">Chryseobacterium vrystaatense</name>
    <dbReference type="NCBI Taxonomy" id="307480"/>
    <lineage>
        <taxon>Bacteria</taxon>
        <taxon>Pseudomonadati</taxon>
        <taxon>Bacteroidota</taxon>
        <taxon>Flavobacteriia</taxon>
        <taxon>Flavobacteriales</taxon>
        <taxon>Weeksellaceae</taxon>
        <taxon>Chryseobacterium group</taxon>
        <taxon>Chryseobacterium</taxon>
    </lineage>
</organism>
<protein>
    <recommendedName>
        <fullName evidence="4">Nitrogen regulatory IIA protein</fullName>
    </recommendedName>
</protein>
<keyword evidence="1" id="KW-1133">Transmembrane helix</keyword>
<dbReference type="AlphaFoldDB" id="A0A1M5GTZ4"/>
<keyword evidence="1" id="KW-0472">Membrane</keyword>